<dbReference type="PANTHER" id="PTHR10578">
    <property type="entry name" value="S -2-HYDROXY-ACID OXIDASE-RELATED"/>
    <property type="match status" value="1"/>
</dbReference>
<feature type="non-terminal residue" evidence="6">
    <location>
        <position position="1"/>
    </location>
</feature>
<name>A0A937W6J5_UNCTE</name>
<dbReference type="SUPFAM" id="SSF51395">
    <property type="entry name" value="FMN-linked oxidoreductases"/>
    <property type="match status" value="1"/>
</dbReference>
<dbReference type="Proteomes" id="UP000712673">
    <property type="component" value="Unassembled WGS sequence"/>
</dbReference>
<dbReference type="PANTHER" id="PTHR10578:SF107">
    <property type="entry name" value="2-HYDROXYACID OXIDASE 1"/>
    <property type="match status" value="1"/>
</dbReference>
<keyword evidence="2" id="KW-0285">Flavoprotein</keyword>
<feature type="domain" description="FMN hydroxy acid dehydrogenase" evidence="5">
    <location>
        <begin position="1"/>
        <end position="209"/>
    </location>
</feature>
<dbReference type="InterPro" id="IPR008259">
    <property type="entry name" value="FMN_hydac_DH_AS"/>
</dbReference>
<dbReference type="PROSITE" id="PS00557">
    <property type="entry name" value="FMN_HYDROXY_ACID_DH_1"/>
    <property type="match status" value="1"/>
</dbReference>
<proteinExistence type="predicted"/>
<comment type="cofactor">
    <cofactor evidence="1">
        <name>FMN</name>
        <dbReference type="ChEBI" id="CHEBI:58210"/>
    </cofactor>
</comment>
<dbReference type="InterPro" id="IPR037396">
    <property type="entry name" value="FMN_HAD"/>
</dbReference>
<protein>
    <submittedName>
        <fullName evidence="6">Alpha-hydroxy-acid oxidizing protein</fullName>
    </submittedName>
</protein>
<evidence type="ECO:0000256" key="4">
    <source>
        <dbReference type="ARBA" id="ARBA00023002"/>
    </source>
</evidence>
<evidence type="ECO:0000256" key="2">
    <source>
        <dbReference type="ARBA" id="ARBA00022630"/>
    </source>
</evidence>
<gene>
    <name evidence="6" type="ORF">FJZ47_25275</name>
</gene>
<dbReference type="InterPro" id="IPR000262">
    <property type="entry name" value="FMN-dep_DH"/>
</dbReference>
<evidence type="ECO:0000256" key="1">
    <source>
        <dbReference type="ARBA" id="ARBA00001917"/>
    </source>
</evidence>
<sequence length="210" mass="22419">YLMSGNYLRMIPYLPSVLCKPRWTAQFLADRDAMFFPNIQIPGKGACPASDVRSLLTGAVVTWADLTWIRQVWPGPILAKGVLSADDTRRAFDTGCAGVIVSNHGGRQLDTCYPTVRALPEVVRAAHGQGPVLVDGGIRRGGDILKALCMGASACLVGRAYAYGLMAAGGAGVARAIAMLKADLERTMALLGCDTVRELDGSFVDVPKHW</sequence>
<evidence type="ECO:0000313" key="6">
    <source>
        <dbReference type="EMBL" id="MBM3227093.1"/>
    </source>
</evidence>
<dbReference type="PROSITE" id="PS51349">
    <property type="entry name" value="FMN_HYDROXY_ACID_DH_2"/>
    <property type="match status" value="1"/>
</dbReference>
<dbReference type="Pfam" id="PF01070">
    <property type="entry name" value="FMN_dh"/>
    <property type="match status" value="1"/>
</dbReference>
<organism evidence="6 7">
    <name type="scientific">Tectimicrobiota bacterium</name>
    <dbReference type="NCBI Taxonomy" id="2528274"/>
    <lineage>
        <taxon>Bacteria</taxon>
        <taxon>Pseudomonadati</taxon>
        <taxon>Nitrospinota/Tectimicrobiota group</taxon>
        <taxon>Candidatus Tectimicrobiota</taxon>
    </lineage>
</organism>
<dbReference type="InterPro" id="IPR013785">
    <property type="entry name" value="Aldolase_TIM"/>
</dbReference>
<evidence type="ECO:0000259" key="5">
    <source>
        <dbReference type="PROSITE" id="PS51349"/>
    </source>
</evidence>
<dbReference type="EMBL" id="VGLS01001187">
    <property type="protein sequence ID" value="MBM3227093.1"/>
    <property type="molecule type" value="Genomic_DNA"/>
</dbReference>
<reference evidence="6" key="1">
    <citation type="submission" date="2019-03" db="EMBL/GenBank/DDBJ databases">
        <title>Lake Tanganyika Metagenome-Assembled Genomes (MAGs).</title>
        <authorList>
            <person name="Tran P."/>
        </authorList>
    </citation>
    <scope>NUCLEOTIDE SEQUENCE</scope>
    <source>
        <strain evidence="6">K_DeepCast_65m_m2_066</strain>
    </source>
</reference>
<dbReference type="AlphaFoldDB" id="A0A937W6J5"/>
<keyword evidence="4" id="KW-0560">Oxidoreductase</keyword>
<dbReference type="Gene3D" id="3.20.20.70">
    <property type="entry name" value="Aldolase class I"/>
    <property type="match status" value="1"/>
</dbReference>
<dbReference type="GO" id="GO:0016491">
    <property type="term" value="F:oxidoreductase activity"/>
    <property type="evidence" value="ECO:0007669"/>
    <property type="project" value="UniProtKB-KW"/>
</dbReference>
<evidence type="ECO:0000256" key="3">
    <source>
        <dbReference type="ARBA" id="ARBA00022643"/>
    </source>
</evidence>
<accession>A0A937W6J5</accession>
<comment type="caution">
    <text evidence="6">The sequence shown here is derived from an EMBL/GenBank/DDBJ whole genome shotgun (WGS) entry which is preliminary data.</text>
</comment>
<keyword evidence="3" id="KW-0288">FMN</keyword>
<evidence type="ECO:0000313" key="7">
    <source>
        <dbReference type="Proteomes" id="UP000712673"/>
    </source>
</evidence>